<keyword evidence="2" id="KW-1185">Reference proteome</keyword>
<dbReference type="HOGENOM" id="CLU_2232565_0_0_9"/>
<sequence length="105" mass="12634">MRTMLLKELVSHDVLEFCYDIRHPQNWNADSIFVSDDDFYCLNPYLEQVIPDFSYYASQKITTEQWEQIEKLALEDGKFRDFFQKIKEWKSKDPEGSNSFWIHGV</sequence>
<dbReference type="BioCyc" id="FPRA718252:G1375-2581-MONOMER"/>
<accession>D4K1V9</accession>
<dbReference type="KEGG" id="fpr:FP2_30040"/>
<dbReference type="Proteomes" id="UP000008804">
    <property type="component" value="Chromosome"/>
</dbReference>
<organism evidence="1 2">
    <name type="scientific">Faecalibacterium prausnitzii L2-6</name>
    <dbReference type="NCBI Taxonomy" id="718252"/>
    <lineage>
        <taxon>Bacteria</taxon>
        <taxon>Bacillati</taxon>
        <taxon>Bacillota</taxon>
        <taxon>Clostridia</taxon>
        <taxon>Eubacteriales</taxon>
        <taxon>Oscillospiraceae</taxon>
        <taxon>Faecalibacterium</taxon>
    </lineage>
</organism>
<evidence type="ECO:0000313" key="1">
    <source>
        <dbReference type="EMBL" id="CBL00258.1"/>
    </source>
</evidence>
<reference evidence="1 2" key="1">
    <citation type="submission" date="2010-03" db="EMBL/GenBank/DDBJ databases">
        <title>The genome sequence of Faecalibacterium prausnitzii L2/6.</title>
        <authorList>
            <consortium name="metaHIT consortium -- http://www.metahit.eu/"/>
            <person name="Pajon A."/>
            <person name="Turner K."/>
            <person name="Parkhill J."/>
            <person name="Duncan S."/>
            <person name="Flint H."/>
        </authorList>
    </citation>
    <scope>NUCLEOTIDE SEQUENCE [LARGE SCALE GENOMIC DNA]</scope>
    <source>
        <strain evidence="2">L2-6</strain>
    </source>
</reference>
<reference evidence="1 2" key="2">
    <citation type="submission" date="2010-03" db="EMBL/GenBank/DDBJ databases">
        <authorList>
            <person name="Pajon A."/>
        </authorList>
    </citation>
    <scope>NUCLEOTIDE SEQUENCE [LARGE SCALE GENOMIC DNA]</scope>
    <source>
        <strain evidence="2">L2-6</strain>
    </source>
</reference>
<dbReference type="RefSeq" id="WP_015565864.1">
    <property type="nucleotide sequence ID" value="NC_021042.1"/>
</dbReference>
<evidence type="ECO:0000313" key="2">
    <source>
        <dbReference type="Proteomes" id="UP000008804"/>
    </source>
</evidence>
<dbReference type="EMBL" id="FP929045">
    <property type="protein sequence ID" value="CBL00258.1"/>
    <property type="molecule type" value="Genomic_DNA"/>
</dbReference>
<dbReference type="STRING" id="718252.FP2_30040"/>
<dbReference type="PATRIC" id="fig|718252.3.peg.1184"/>
<name>D4K1V9_9FIRM</name>
<proteinExistence type="predicted"/>
<protein>
    <submittedName>
        <fullName evidence="1">Uncharacterized protein</fullName>
    </submittedName>
</protein>
<gene>
    <name evidence="1" type="ORF">FP2_30040</name>
</gene>
<dbReference type="AlphaFoldDB" id="D4K1V9"/>
<dbReference type="eggNOG" id="ENOG5033NCV">
    <property type="taxonomic scope" value="Bacteria"/>
</dbReference>